<protein>
    <submittedName>
        <fullName evidence="1">Uncharacterized protein</fullName>
    </submittedName>
</protein>
<accession>A0AAN6YCG8</accession>
<proteinExistence type="predicted"/>
<dbReference type="EMBL" id="MU858068">
    <property type="protein sequence ID" value="KAK4216509.1"/>
    <property type="molecule type" value="Genomic_DNA"/>
</dbReference>
<sequence length="372" mass="42175">MVKMEATRSNNKPAELVGLLQRVGIRVRGRVNESTLYHHIALHLRETRRLSLDDIIEYLEEKALLTAEKDGSSLDAKRLLVFAIMGSQSMVYQPAFNICLPSELAIHHDTDAIDSGLVFNMYRAPVDMCDRRLYVLLKYFANLLPARSSKTCTVAAESSKEAASWAPLYPGELNAHLLHALLGVQFRWADSLALHLDYDKATRTLSLFSFPTEIDATGPRADEDDVLHFLEEVLLSFRLLFGQSAQSRRLFYIIFSPEKSPCHDPDTLLPLLSLPCTEKHITTGVENNSLPVDRPVYYAARHFPVLYERINILAGELNNARPKSSKDLLQDRRDTLQFWSFLLVALARGPKNGRVLTRDNITRLMPRLSVFQ</sequence>
<gene>
    <name evidence="1" type="ORF">QBC37DRAFT_471388</name>
</gene>
<reference evidence="1" key="2">
    <citation type="submission" date="2023-05" db="EMBL/GenBank/DDBJ databases">
        <authorList>
            <consortium name="Lawrence Berkeley National Laboratory"/>
            <person name="Steindorff A."/>
            <person name="Hensen N."/>
            <person name="Bonometti L."/>
            <person name="Westerberg I."/>
            <person name="Brannstrom I.O."/>
            <person name="Guillou S."/>
            <person name="Cros-Aarteil S."/>
            <person name="Calhoun S."/>
            <person name="Haridas S."/>
            <person name="Kuo A."/>
            <person name="Mondo S."/>
            <person name="Pangilinan J."/>
            <person name="Riley R."/>
            <person name="Labutti K."/>
            <person name="Andreopoulos B."/>
            <person name="Lipzen A."/>
            <person name="Chen C."/>
            <person name="Yanf M."/>
            <person name="Daum C."/>
            <person name="Ng V."/>
            <person name="Clum A."/>
            <person name="Ohm R."/>
            <person name="Martin F."/>
            <person name="Silar P."/>
            <person name="Natvig D."/>
            <person name="Lalanne C."/>
            <person name="Gautier V."/>
            <person name="Ament-Velasquez S.L."/>
            <person name="Kruys A."/>
            <person name="Hutchinson M.I."/>
            <person name="Powell A.J."/>
            <person name="Barry K."/>
            <person name="Miller A.N."/>
            <person name="Grigoriev I.V."/>
            <person name="Debuchy R."/>
            <person name="Gladieux P."/>
            <person name="Thoren M.H."/>
            <person name="Johannesson H."/>
        </authorList>
    </citation>
    <scope>NUCLEOTIDE SEQUENCE</scope>
    <source>
        <strain evidence="1">PSN293</strain>
    </source>
</reference>
<organism evidence="1 2">
    <name type="scientific">Rhypophila decipiens</name>
    <dbReference type="NCBI Taxonomy" id="261697"/>
    <lineage>
        <taxon>Eukaryota</taxon>
        <taxon>Fungi</taxon>
        <taxon>Dikarya</taxon>
        <taxon>Ascomycota</taxon>
        <taxon>Pezizomycotina</taxon>
        <taxon>Sordariomycetes</taxon>
        <taxon>Sordariomycetidae</taxon>
        <taxon>Sordariales</taxon>
        <taxon>Naviculisporaceae</taxon>
        <taxon>Rhypophila</taxon>
    </lineage>
</organism>
<evidence type="ECO:0000313" key="1">
    <source>
        <dbReference type="EMBL" id="KAK4216509.1"/>
    </source>
</evidence>
<keyword evidence="2" id="KW-1185">Reference proteome</keyword>
<evidence type="ECO:0000313" key="2">
    <source>
        <dbReference type="Proteomes" id="UP001301769"/>
    </source>
</evidence>
<name>A0AAN6YCG8_9PEZI</name>
<comment type="caution">
    <text evidence="1">The sequence shown here is derived from an EMBL/GenBank/DDBJ whole genome shotgun (WGS) entry which is preliminary data.</text>
</comment>
<reference evidence="1" key="1">
    <citation type="journal article" date="2023" name="Mol. Phylogenet. Evol.">
        <title>Genome-scale phylogeny and comparative genomics of the fungal order Sordariales.</title>
        <authorList>
            <person name="Hensen N."/>
            <person name="Bonometti L."/>
            <person name="Westerberg I."/>
            <person name="Brannstrom I.O."/>
            <person name="Guillou S."/>
            <person name="Cros-Aarteil S."/>
            <person name="Calhoun S."/>
            <person name="Haridas S."/>
            <person name="Kuo A."/>
            <person name="Mondo S."/>
            <person name="Pangilinan J."/>
            <person name="Riley R."/>
            <person name="LaButti K."/>
            <person name="Andreopoulos B."/>
            <person name="Lipzen A."/>
            <person name="Chen C."/>
            <person name="Yan M."/>
            <person name="Daum C."/>
            <person name="Ng V."/>
            <person name="Clum A."/>
            <person name="Steindorff A."/>
            <person name="Ohm R.A."/>
            <person name="Martin F."/>
            <person name="Silar P."/>
            <person name="Natvig D.O."/>
            <person name="Lalanne C."/>
            <person name="Gautier V."/>
            <person name="Ament-Velasquez S.L."/>
            <person name="Kruys A."/>
            <person name="Hutchinson M.I."/>
            <person name="Powell A.J."/>
            <person name="Barry K."/>
            <person name="Miller A.N."/>
            <person name="Grigoriev I.V."/>
            <person name="Debuchy R."/>
            <person name="Gladieux P."/>
            <person name="Hiltunen Thoren M."/>
            <person name="Johannesson H."/>
        </authorList>
    </citation>
    <scope>NUCLEOTIDE SEQUENCE</scope>
    <source>
        <strain evidence="1">PSN293</strain>
    </source>
</reference>
<dbReference type="AlphaFoldDB" id="A0AAN6YCG8"/>
<dbReference type="Proteomes" id="UP001301769">
    <property type="component" value="Unassembled WGS sequence"/>
</dbReference>